<dbReference type="HAMAP" id="MF_00528">
    <property type="entry name" value="Maf"/>
    <property type="match status" value="1"/>
</dbReference>
<dbReference type="Pfam" id="PF02545">
    <property type="entry name" value="Maf"/>
    <property type="match status" value="1"/>
</dbReference>
<keyword evidence="1 2" id="KW-0378">Hydrolase</keyword>
<proteinExistence type="inferred from homology"/>
<comment type="subcellular location">
    <subcellularLocation>
        <location evidence="2">Cytoplasm</location>
    </subcellularLocation>
</comment>
<evidence type="ECO:0000256" key="2">
    <source>
        <dbReference type="HAMAP-Rule" id="MF_00528"/>
    </source>
</evidence>
<keyword evidence="2" id="KW-0546">Nucleotide metabolism</keyword>
<evidence type="ECO:0000313" key="3">
    <source>
        <dbReference type="EMBL" id="MBW2940255.1"/>
    </source>
</evidence>
<dbReference type="EC" id="3.6.1.9" evidence="2"/>
<dbReference type="Proteomes" id="UP001166291">
    <property type="component" value="Unassembled WGS sequence"/>
</dbReference>
<keyword evidence="4" id="KW-1185">Reference proteome</keyword>
<dbReference type="NCBIfam" id="TIGR00172">
    <property type="entry name" value="maf"/>
    <property type="match status" value="1"/>
</dbReference>
<feature type="site" description="Important for substrate specificity" evidence="2">
    <location>
        <position position="166"/>
    </location>
</feature>
<comment type="catalytic activity">
    <reaction evidence="2">
        <text>UTP + H2O = UMP + diphosphate + H(+)</text>
        <dbReference type="Rhea" id="RHEA:29395"/>
        <dbReference type="ChEBI" id="CHEBI:15377"/>
        <dbReference type="ChEBI" id="CHEBI:15378"/>
        <dbReference type="ChEBI" id="CHEBI:33019"/>
        <dbReference type="ChEBI" id="CHEBI:46398"/>
        <dbReference type="ChEBI" id="CHEBI:57865"/>
        <dbReference type="EC" id="3.6.1.9"/>
    </reaction>
</comment>
<keyword evidence="2" id="KW-0963">Cytoplasm</keyword>
<feature type="site" description="Important for substrate specificity" evidence="2">
    <location>
        <position position="26"/>
    </location>
</feature>
<protein>
    <recommendedName>
        <fullName evidence="2">dTTP/UTP pyrophosphatase</fullName>
        <shortName evidence="2">dTTPase/UTPase</shortName>
        <ecNumber evidence="2">3.6.1.9</ecNumber>
    </recommendedName>
    <alternativeName>
        <fullName evidence="2">Nucleoside triphosphate pyrophosphatase</fullName>
    </alternativeName>
    <alternativeName>
        <fullName evidence="2">Nucleotide pyrophosphatase</fullName>
        <shortName evidence="2">Nucleotide PPase</shortName>
    </alternativeName>
</protein>
<dbReference type="PANTHER" id="PTHR43213:SF5">
    <property type="entry name" value="BIFUNCTIONAL DTTP_UTP PYROPHOSPHATASE_METHYLTRANSFERASE PROTEIN-RELATED"/>
    <property type="match status" value="1"/>
</dbReference>
<dbReference type="PIRSF" id="PIRSF006305">
    <property type="entry name" value="Maf"/>
    <property type="match status" value="1"/>
</dbReference>
<sequence>MVAAFVCGVLALTANIGIILASGSPRRAELLTQIGVSFQVVPADIDETPVQGEAAFAYVQRMASEKAAAVAKLFPNRLVLAADTSVIVDGEIWGKPLSRQHAKVMLRGLSGRSHQVMTALAVHTAAGVEQDLSVTEVVFAELSAAQIDTYVDSGDADDKAGAYGIQGAAGRFVKHLSGSYSGVMGLPLYETAVLLDKAGMT</sequence>
<gene>
    <name evidence="3" type="ORF">KXJ70_05685</name>
</gene>
<dbReference type="InterPro" id="IPR003697">
    <property type="entry name" value="Maf-like"/>
</dbReference>
<comment type="cofactor">
    <cofactor evidence="2">
        <name>a divalent metal cation</name>
        <dbReference type="ChEBI" id="CHEBI:60240"/>
    </cofactor>
</comment>
<dbReference type="PANTHER" id="PTHR43213">
    <property type="entry name" value="BIFUNCTIONAL DTTP/UTP PYROPHOSPHATASE/METHYLTRANSFERASE PROTEIN-RELATED"/>
    <property type="match status" value="1"/>
</dbReference>
<comment type="similarity">
    <text evidence="2">Belongs to the Maf family. YhdE subfamily.</text>
</comment>
<comment type="caution">
    <text evidence="3">The sequence shown here is derived from an EMBL/GenBank/DDBJ whole genome shotgun (WGS) entry which is preliminary data.</text>
</comment>
<accession>A0ABS6VR68</accession>
<name>A0ABS6VR68_9GAMM</name>
<dbReference type="EMBL" id="JAHWDQ010000001">
    <property type="protein sequence ID" value="MBW2940255.1"/>
    <property type="molecule type" value="Genomic_DNA"/>
</dbReference>
<reference evidence="3" key="1">
    <citation type="submission" date="2021-07" db="EMBL/GenBank/DDBJ databases">
        <title>Zhongshania sp. CAU 1632 isolated from seawater.</title>
        <authorList>
            <person name="Kim W."/>
        </authorList>
    </citation>
    <scope>NUCLEOTIDE SEQUENCE</scope>
    <source>
        <strain evidence="3">CAU 1632</strain>
    </source>
</reference>
<evidence type="ECO:0000256" key="1">
    <source>
        <dbReference type="ARBA" id="ARBA00022801"/>
    </source>
</evidence>
<evidence type="ECO:0000313" key="4">
    <source>
        <dbReference type="Proteomes" id="UP001166291"/>
    </source>
</evidence>
<feature type="active site" description="Proton acceptor" evidence="2">
    <location>
        <position position="83"/>
    </location>
</feature>
<comment type="catalytic activity">
    <reaction evidence="2">
        <text>dTTP + H2O = dTMP + diphosphate + H(+)</text>
        <dbReference type="Rhea" id="RHEA:28534"/>
        <dbReference type="ChEBI" id="CHEBI:15377"/>
        <dbReference type="ChEBI" id="CHEBI:15378"/>
        <dbReference type="ChEBI" id="CHEBI:33019"/>
        <dbReference type="ChEBI" id="CHEBI:37568"/>
        <dbReference type="ChEBI" id="CHEBI:63528"/>
        <dbReference type="EC" id="3.6.1.9"/>
    </reaction>
</comment>
<comment type="caution">
    <text evidence="2">Lacks conserved residue(s) required for the propagation of feature annotation.</text>
</comment>
<dbReference type="CDD" id="cd00555">
    <property type="entry name" value="Maf"/>
    <property type="match status" value="1"/>
</dbReference>
<comment type="function">
    <text evidence="2">Nucleoside triphosphate pyrophosphatase that hydrolyzes dTTP and UTP. May have a dual role in cell division arrest and in preventing the incorporation of modified nucleotides into cellular nucleic acids.</text>
</comment>
<organism evidence="3 4">
    <name type="scientific">Zhongshania aquimaris</name>
    <dbReference type="NCBI Taxonomy" id="2857107"/>
    <lineage>
        <taxon>Bacteria</taxon>
        <taxon>Pseudomonadati</taxon>
        <taxon>Pseudomonadota</taxon>
        <taxon>Gammaproteobacteria</taxon>
        <taxon>Cellvibrionales</taxon>
        <taxon>Spongiibacteraceae</taxon>
        <taxon>Zhongshania</taxon>
    </lineage>
</organism>
<feature type="site" description="Important for substrate specificity" evidence="2">
    <location>
        <position position="84"/>
    </location>
</feature>